<dbReference type="InParanoid" id="A0A165LBP2"/>
<protein>
    <submittedName>
        <fullName evidence="1">Uncharacterized protein</fullName>
    </submittedName>
</protein>
<organism evidence="1 2">
    <name type="scientific">Exidia glandulosa HHB12029</name>
    <dbReference type="NCBI Taxonomy" id="1314781"/>
    <lineage>
        <taxon>Eukaryota</taxon>
        <taxon>Fungi</taxon>
        <taxon>Dikarya</taxon>
        <taxon>Basidiomycota</taxon>
        <taxon>Agaricomycotina</taxon>
        <taxon>Agaricomycetes</taxon>
        <taxon>Auriculariales</taxon>
        <taxon>Exidiaceae</taxon>
        <taxon>Exidia</taxon>
    </lineage>
</organism>
<dbReference type="Proteomes" id="UP000077266">
    <property type="component" value="Unassembled WGS sequence"/>
</dbReference>
<gene>
    <name evidence="1" type="ORF">EXIGLDRAFT_764294</name>
</gene>
<sequence>MHPAKHLGLTFDVSAALFSADGLARNEGLPLKITERASVRQVTPFLFLRPLNMSPHMSTVSRGAARRGASSVFTPTTFPRLARRSMSWPSRTDLTARPPQNVDTSLECMLIDVCERLSTLTRCLVTVLALLTPISGIIHVRHSLARYVVSRLLTLMEVPNFVSGLLWSAGQRQTFTHRQGVHLTLIPPASVAPQSDRQ</sequence>
<evidence type="ECO:0000313" key="2">
    <source>
        <dbReference type="Proteomes" id="UP000077266"/>
    </source>
</evidence>
<accession>A0A165LBP2</accession>
<evidence type="ECO:0000313" key="1">
    <source>
        <dbReference type="EMBL" id="KZV97647.1"/>
    </source>
</evidence>
<name>A0A165LBP2_EXIGL</name>
<dbReference type="AlphaFoldDB" id="A0A165LBP2"/>
<dbReference type="EMBL" id="KV425928">
    <property type="protein sequence ID" value="KZV97647.1"/>
    <property type="molecule type" value="Genomic_DNA"/>
</dbReference>
<keyword evidence="2" id="KW-1185">Reference proteome</keyword>
<reference evidence="1 2" key="1">
    <citation type="journal article" date="2016" name="Mol. Biol. Evol.">
        <title>Comparative Genomics of Early-Diverging Mushroom-Forming Fungi Provides Insights into the Origins of Lignocellulose Decay Capabilities.</title>
        <authorList>
            <person name="Nagy L.G."/>
            <person name="Riley R."/>
            <person name="Tritt A."/>
            <person name="Adam C."/>
            <person name="Daum C."/>
            <person name="Floudas D."/>
            <person name="Sun H."/>
            <person name="Yadav J.S."/>
            <person name="Pangilinan J."/>
            <person name="Larsson K.H."/>
            <person name="Matsuura K."/>
            <person name="Barry K."/>
            <person name="Labutti K."/>
            <person name="Kuo R."/>
            <person name="Ohm R.A."/>
            <person name="Bhattacharya S.S."/>
            <person name="Shirouzu T."/>
            <person name="Yoshinaga Y."/>
            <person name="Martin F.M."/>
            <person name="Grigoriev I.V."/>
            <person name="Hibbett D.S."/>
        </authorList>
    </citation>
    <scope>NUCLEOTIDE SEQUENCE [LARGE SCALE GENOMIC DNA]</scope>
    <source>
        <strain evidence="1 2">HHB12029</strain>
    </source>
</reference>
<proteinExistence type="predicted"/>